<name>A0A318JLJ0_BURPY</name>
<feature type="region of interest" description="Disordered" evidence="1">
    <location>
        <begin position="145"/>
        <end position="165"/>
    </location>
</feature>
<evidence type="ECO:0000256" key="1">
    <source>
        <dbReference type="SAM" id="MobiDB-lite"/>
    </source>
</evidence>
<dbReference type="RefSeq" id="WP_143155731.1">
    <property type="nucleotide sequence ID" value="NZ_QJJY01000001.1"/>
</dbReference>
<reference evidence="2 3" key="1">
    <citation type="submission" date="2018-05" db="EMBL/GenBank/DDBJ databases">
        <title>Comparative genomics of bacterial root endophytes of switchgrass collected from native prairies over two seasons.</title>
        <authorList>
            <person name="Tang Y."/>
        </authorList>
    </citation>
    <scope>NUCLEOTIDE SEQUENCE [LARGE SCALE GENOMIC DNA]</scope>
    <source>
        <strain evidence="2 3">NFIX32</strain>
    </source>
</reference>
<accession>A0A318JLJ0</accession>
<evidence type="ECO:0000313" key="2">
    <source>
        <dbReference type="EMBL" id="PXX41112.1"/>
    </source>
</evidence>
<sequence length="165" mass="17970">MAKALADSIYEGNVNRFAADVGVSAPSVAGWVAAASIKPAQDIKATHLMKACRLLNVRPEWILYESGTMRPDGGIENTNEKIPDANVLQEMNQLIMKLQFLHTEIGKTLGALSGLPYLPGAEEHSYGRNVPSSHDLRKAAERLRNLRPGVTRHAKSPSKSRGNKT</sequence>
<organism evidence="2 3">
    <name type="scientific">Burkholderia pyrrocinia</name>
    <name type="common">Pseudomonas pyrrocinia</name>
    <dbReference type="NCBI Taxonomy" id="60550"/>
    <lineage>
        <taxon>Bacteria</taxon>
        <taxon>Pseudomonadati</taxon>
        <taxon>Pseudomonadota</taxon>
        <taxon>Betaproteobacteria</taxon>
        <taxon>Burkholderiales</taxon>
        <taxon>Burkholderiaceae</taxon>
        <taxon>Burkholderia</taxon>
        <taxon>Burkholderia cepacia complex</taxon>
    </lineage>
</organism>
<feature type="compositionally biased region" description="Basic residues" evidence="1">
    <location>
        <begin position="150"/>
        <end position="165"/>
    </location>
</feature>
<dbReference type="EMBL" id="QJJY01000001">
    <property type="protein sequence ID" value="PXX41112.1"/>
    <property type="molecule type" value="Genomic_DNA"/>
</dbReference>
<dbReference type="Proteomes" id="UP000247755">
    <property type="component" value="Unassembled WGS sequence"/>
</dbReference>
<proteinExistence type="predicted"/>
<gene>
    <name evidence="2" type="ORF">NA66_1001722</name>
</gene>
<evidence type="ECO:0000313" key="3">
    <source>
        <dbReference type="Proteomes" id="UP000247755"/>
    </source>
</evidence>
<comment type="caution">
    <text evidence="2">The sequence shown here is derived from an EMBL/GenBank/DDBJ whole genome shotgun (WGS) entry which is preliminary data.</text>
</comment>
<dbReference type="AlphaFoldDB" id="A0A318JLJ0"/>
<protein>
    <submittedName>
        <fullName evidence="2">Uncharacterized protein</fullName>
    </submittedName>
</protein>